<dbReference type="PANTHER" id="PTHR12978:SF0">
    <property type="entry name" value="M7GPPPX DIPHOSPHATASE"/>
    <property type="match status" value="1"/>
</dbReference>
<dbReference type="OrthoDB" id="10264956at2759"/>
<organism evidence="22">
    <name type="scientific">Zeugodacus cucurbitae</name>
    <name type="common">Melon fruit fly</name>
    <name type="synonym">Bactrocera cucurbitae</name>
    <dbReference type="NCBI Taxonomy" id="28588"/>
    <lineage>
        <taxon>Eukaryota</taxon>
        <taxon>Metazoa</taxon>
        <taxon>Ecdysozoa</taxon>
        <taxon>Arthropoda</taxon>
        <taxon>Hexapoda</taxon>
        <taxon>Insecta</taxon>
        <taxon>Pterygota</taxon>
        <taxon>Neoptera</taxon>
        <taxon>Endopterygota</taxon>
        <taxon>Diptera</taxon>
        <taxon>Brachycera</taxon>
        <taxon>Muscomorpha</taxon>
        <taxon>Tephritoidea</taxon>
        <taxon>Tephritidae</taxon>
        <taxon>Zeugodacus</taxon>
        <taxon>Zeugodacus</taxon>
    </lineage>
</organism>
<evidence type="ECO:0000256" key="11">
    <source>
        <dbReference type="ARBA" id="ARBA00022990"/>
    </source>
</evidence>
<dbReference type="GeneID" id="105210100"/>
<feature type="compositionally biased region" description="Polar residues" evidence="21">
    <location>
        <begin position="417"/>
        <end position="426"/>
    </location>
</feature>
<reference evidence="22" key="1">
    <citation type="submission" date="2014-11" db="EMBL/GenBank/DDBJ databases">
        <authorList>
            <person name="Geib S."/>
        </authorList>
    </citation>
    <scope>NUCLEOTIDE SEQUENCE</scope>
</reference>
<evidence type="ECO:0000256" key="3">
    <source>
        <dbReference type="ARBA" id="ARBA00010208"/>
    </source>
</evidence>
<comment type="catalytic activity">
    <reaction evidence="20">
        <text>a 5'-end (N(7)-methyl 5'-triphosphoguanosine)-ribonucleoside in mRNA + H2O = N(7)-methyl-GMP + a 5'-end diphospho-ribonucleoside in mRNA + 2 H(+)</text>
        <dbReference type="Rhea" id="RHEA:65388"/>
        <dbReference type="Rhea" id="RHEA-COMP:17165"/>
        <dbReference type="Rhea" id="RHEA-COMP:17167"/>
        <dbReference type="ChEBI" id="CHEBI:15377"/>
        <dbReference type="ChEBI" id="CHEBI:15378"/>
        <dbReference type="ChEBI" id="CHEBI:58285"/>
        <dbReference type="ChEBI" id="CHEBI:156461"/>
        <dbReference type="ChEBI" id="CHEBI:167616"/>
        <dbReference type="EC" id="3.6.1.59"/>
    </reaction>
</comment>
<name>A0A0A1XEI9_ZEUCU</name>
<evidence type="ECO:0000256" key="19">
    <source>
        <dbReference type="ARBA" id="ARBA00032946"/>
    </source>
</evidence>
<dbReference type="SUPFAM" id="SSF54197">
    <property type="entry name" value="HIT-like"/>
    <property type="match status" value="1"/>
</dbReference>
<evidence type="ECO:0000313" key="22">
    <source>
        <dbReference type="EMBL" id="JAD09370.1"/>
    </source>
</evidence>
<dbReference type="InterPro" id="IPR008594">
    <property type="entry name" value="DcpS/DCS2"/>
</dbReference>
<dbReference type="GO" id="GO:0000340">
    <property type="term" value="F:RNA 7-methylguanosine cap binding"/>
    <property type="evidence" value="ECO:0007669"/>
    <property type="project" value="TreeGrafter"/>
</dbReference>
<keyword evidence="10" id="KW-0378">Hydrolase</keyword>
<dbReference type="Gene3D" id="3.30.200.40">
    <property type="entry name" value="Scavenger mRNA decapping enzyme, N-terminal domain"/>
    <property type="match status" value="1"/>
</dbReference>
<dbReference type="SUPFAM" id="SSF102860">
    <property type="entry name" value="mRNA decapping enzyme DcpS N-terminal domain"/>
    <property type="match status" value="1"/>
</dbReference>
<keyword evidence="9" id="KW-0507">mRNA processing</keyword>
<dbReference type="GO" id="GO:0005634">
    <property type="term" value="C:nucleus"/>
    <property type="evidence" value="ECO:0007669"/>
    <property type="project" value="UniProtKB-SubCell"/>
</dbReference>
<comment type="subcellular location">
    <subcellularLocation>
        <location evidence="2">Cytoplasm</location>
    </subcellularLocation>
    <subcellularLocation>
        <location evidence="1">Nucleus</location>
    </subcellularLocation>
</comment>
<evidence type="ECO:0000256" key="4">
    <source>
        <dbReference type="ARBA" id="ARBA00011140"/>
    </source>
</evidence>
<evidence type="ECO:0000256" key="8">
    <source>
        <dbReference type="ARBA" id="ARBA00022553"/>
    </source>
</evidence>
<sequence>MPANTEGSNKITSDGEFASKVCKEVTEVKNDVVVEEPVEKPTAEEVSAPSYNLAKFKLTRILQNNALRKTIALLGTFPDVSEDDVAVLLLEKQAFKERDVQTEIDHISETSPRIFSDSLQVHTEFINNIYGSFQCVPSSELNNIKTTVVYPATEKHIEKYSITQKYLISETPVLYEELTLPYITDSHFSLDWVYNILEHRQETDRIVYEDADPEKGFVLLPDLKWDGKTLETLYLLAIVHKHDIKSLRDLNHTHLPLLHNLRDGIAAAIEERYGLCVSQLRMYFHYQPSFYHLHLHINPVRGDAPGIWCEKSHMLDTVISNIELMPDYYQRVTLPFVLFEGSKLLNEYDLKGAVQKCVKAVTDDKQLDEKTHTNNKNRKSGSIESPESPQAKKVKLENSLTEAAEPPIKKLKETIEADQSTKVVDV</sequence>
<dbReference type="Pfam" id="PF05652">
    <property type="entry name" value="DcpS"/>
    <property type="match status" value="1"/>
</dbReference>
<evidence type="ECO:0000256" key="15">
    <source>
        <dbReference type="ARBA" id="ARBA00030042"/>
    </source>
</evidence>
<evidence type="ECO:0000256" key="18">
    <source>
        <dbReference type="ARBA" id="ARBA00030830"/>
    </source>
</evidence>
<evidence type="ECO:0000256" key="17">
    <source>
        <dbReference type="ARBA" id="ARBA00030789"/>
    </source>
</evidence>
<evidence type="ECO:0000256" key="20">
    <source>
        <dbReference type="ARBA" id="ARBA00048222"/>
    </source>
</evidence>
<evidence type="ECO:0000256" key="1">
    <source>
        <dbReference type="ARBA" id="ARBA00004123"/>
    </source>
</evidence>
<dbReference type="GO" id="GO:0000932">
    <property type="term" value="C:P-body"/>
    <property type="evidence" value="ECO:0007669"/>
    <property type="project" value="TreeGrafter"/>
</dbReference>
<keyword evidence="8" id="KW-0597">Phosphoprotein</keyword>
<evidence type="ECO:0000256" key="7">
    <source>
        <dbReference type="ARBA" id="ARBA00022490"/>
    </source>
</evidence>
<dbReference type="GO" id="GO:0008380">
    <property type="term" value="P:RNA splicing"/>
    <property type="evidence" value="ECO:0007669"/>
    <property type="project" value="UniProtKB-KW"/>
</dbReference>
<dbReference type="InterPro" id="IPR036265">
    <property type="entry name" value="HIT-like_sf"/>
</dbReference>
<dbReference type="Gene3D" id="3.30.428.10">
    <property type="entry name" value="HIT-like"/>
    <property type="match status" value="1"/>
</dbReference>
<dbReference type="InterPro" id="IPR011145">
    <property type="entry name" value="Scavenger_mRNA_decap_enz_N"/>
</dbReference>
<dbReference type="EMBL" id="GBXI01004922">
    <property type="protein sequence ID" value="JAD09370.1"/>
    <property type="molecule type" value="Transcribed_RNA"/>
</dbReference>
<dbReference type="GO" id="GO:0000290">
    <property type="term" value="P:deadenylation-dependent decapping of nuclear-transcribed mRNA"/>
    <property type="evidence" value="ECO:0007669"/>
    <property type="project" value="InterPro"/>
</dbReference>
<dbReference type="CTD" id="28960"/>
<feature type="region of interest" description="Disordered" evidence="21">
    <location>
        <begin position="368"/>
        <end position="426"/>
    </location>
</feature>
<evidence type="ECO:0000256" key="6">
    <source>
        <dbReference type="ARBA" id="ARBA00015636"/>
    </source>
</evidence>
<evidence type="ECO:0000256" key="21">
    <source>
        <dbReference type="SAM" id="MobiDB-lite"/>
    </source>
</evidence>
<comment type="subunit">
    <text evidence="4">Homodimer. Associates with components of the exosome multienzyme ribonuclease complex, such as EXOSC3 and EXOSC4. Interacts with NDOR1.</text>
</comment>
<evidence type="ECO:0000256" key="14">
    <source>
        <dbReference type="ARBA" id="ARBA00029885"/>
    </source>
</evidence>
<keyword evidence="11" id="KW-0007">Acetylation</keyword>
<keyword evidence="12" id="KW-0508">mRNA splicing</keyword>
<keyword evidence="13" id="KW-0539">Nucleus</keyword>
<evidence type="ECO:0000256" key="12">
    <source>
        <dbReference type="ARBA" id="ARBA00023187"/>
    </source>
</evidence>
<evidence type="ECO:0000256" key="2">
    <source>
        <dbReference type="ARBA" id="ARBA00004496"/>
    </source>
</evidence>
<evidence type="ECO:0000256" key="13">
    <source>
        <dbReference type="ARBA" id="ARBA00023242"/>
    </source>
</evidence>
<gene>
    <name evidence="22" type="primary">DCPS</name>
    <name evidence="22" type="ORF">g.21041</name>
</gene>
<evidence type="ECO:0000256" key="9">
    <source>
        <dbReference type="ARBA" id="ARBA00022664"/>
    </source>
</evidence>
<dbReference type="FunFam" id="3.30.200.40:FF:000001">
    <property type="entry name" value="m7GpppX diphosphatase"/>
    <property type="match status" value="1"/>
</dbReference>
<dbReference type="AlphaFoldDB" id="A0A0A1XEI9"/>
<evidence type="ECO:0000256" key="16">
    <source>
        <dbReference type="ARBA" id="ARBA00030609"/>
    </source>
</evidence>
<evidence type="ECO:0000256" key="10">
    <source>
        <dbReference type="ARBA" id="ARBA00022801"/>
    </source>
</evidence>
<dbReference type="Pfam" id="PF11969">
    <property type="entry name" value="DcpS_C"/>
    <property type="match status" value="1"/>
</dbReference>
<proteinExistence type="inferred from homology"/>
<dbReference type="EC" id="3.6.1.59" evidence="5"/>
<evidence type="ECO:0000256" key="5">
    <source>
        <dbReference type="ARBA" id="ARBA00012520"/>
    </source>
</evidence>
<dbReference type="GO" id="GO:0006397">
    <property type="term" value="P:mRNA processing"/>
    <property type="evidence" value="ECO:0007669"/>
    <property type="project" value="UniProtKB-KW"/>
</dbReference>
<reference evidence="22" key="2">
    <citation type="journal article" date="2015" name="Gigascience">
        <title>Reconstructing a comprehensive transcriptome assembly of a white-pupal translocated strain of the pest fruit fly Bactrocera cucurbitae.</title>
        <authorList>
            <person name="Sim S.B."/>
            <person name="Calla B."/>
            <person name="Hall B."/>
            <person name="DeRego T."/>
            <person name="Geib S.M."/>
        </authorList>
    </citation>
    <scope>NUCLEOTIDE SEQUENCE</scope>
</reference>
<keyword evidence="7" id="KW-0963">Cytoplasm</keyword>
<dbReference type="GO" id="GO:0140932">
    <property type="term" value="F:5'-(N(7)-methyl 5'-triphosphoguanosine)-[mRNA] diphosphatase activity"/>
    <property type="evidence" value="ECO:0007669"/>
    <property type="project" value="UniProtKB-EC"/>
</dbReference>
<comment type="similarity">
    <text evidence="3">Belongs to the HIT family.</text>
</comment>
<dbReference type="PANTHER" id="PTHR12978">
    <property type="entry name" value="HISTIDINE TRIAD HIT PROTEIN MEMBER"/>
    <property type="match status" value="1"/>
</dbReference>
<accession>A0A0A1XEI9</accession>
<protein>
    <recommendedName>
        <fullName evidence="6">m7GpppX diphosphatase</fullName>
        <ecNumber evidence="5">3.6.1.59</ecNumber>
    </recommendedName>
    <alternativeName>
        <fullName evidence="19">DCS-1</fullName>
    </alternativeName>
    <alternativeName>
        <fullName evidence="16">Decapping scavenger enzyme</fullName>
    </alternativeName>
    <alternativeName>
        <fullName evidence="17">Hint-related 7meGMP-directed hydrolase</fullName>
    </alternativeName>
    <alternativeName>
        <fullName evidence="15">Histidine triad nucleotide-binding protein 5</fullName>
    </alternativeName>
    <alternativeName>
        <fullName evidence="18">Histidine triad protein member 5</fullName>
    </alternativeName>
    <alternativeName>
        <fullName evidence="14">Scavenger mRNA-decapping enzyme DcpS</fullName>
    </alternativeName>
</protein>
<dbReference type="FunFam" id="3.30.428.10:FF:000006">
    <property type="entry name" value="m7GpppX diphosphatase"/>
    <property type="match status" value="1"/>
</dbReference>